<reference evidence="5 6" key="1">
    <citation type="submission" date="2015-12" db="EMBL/GenBank/DDBJ databases">
        <title>The genome of Folsomia candida.</title>
        <authorList>
            <person name="Faddeeva A."/>
            <person name="Derks M.F."/>
            <person name="Anvar Y."/>
            <person name="Smit S."/>
            <person name="Van Straalen N."/>
            <person name="Roelofs D."/>
        </authorList>
    </citation>
    <scope>NUCLEOTIDE SEQUENCE [LARGE SCALE GENOMIC DNA]</scope>
    <source>
        <strain evidence="5 6">VU population</strain>
        <tissue evidence="5">Whole body</tissue>
    </source>
</reference>
<keyword evidence="1" id="KW-0175">Coiled coil</keyword>
<accession>A0A226DPE0</accession>
<dbReference type="AlphaFoldDB" id="A0A226DPE0"/>
<evidence type="ECO:0000313" key="6">
    <source>
        <dbReference type="Proteomes" id="UP000198287"/>
    </source>
</evidence>
<evidence type="ECO:0000256" key="1">
    <source>
        <dbReference type="SAM" id="Coils"/>
    </source>
</evidence>
<dbReference type="OrthoDB" id="6337382at2759"/>
<dbReference type="Pfam" id="PF00059">
    <property type="entry name" value="Lectin_C"/>
    <property type="match status" value="1"/>
</dbReference>
<dbReference type="SMART" id="SM00034">
    <property type="entry name" value="CLECT"/>
    <property type="match status" value="1"/>
</dbReference>
<dbReference type="Proteomes" id="UP000198287">
    <property type="component" value="Unassembled WGS sequence"/>
</dbReference>
<name>A0A226DPE0_FOLCA</name>
<dbReference type="PROSITE" id="PS50041">
    <property type="entry name" value="C_TYPE_LECTIN_2"/>
    <property type="match status" value="1"/>
</dbReference>
<dbReference type="InterPro" id="IPR001304">
    <property type="entry name" value="C-type_lectin-like"/>
</dbReference>
<dbReference type="SUPFAM" id="SSF56436">
    <property type="entry name" value="C-type lectin-like"/>
    <property type="match status" value="1"/>
</dbReference>
<keyword evidence="6" id="KW-1185">Reference proteome</keyword>
<sequence>MQSKQKTSHVTLELFISTFFYFWSQTCAKSKFELGKNRVKINKMWTFFCVILTICSFVISTLVSGQGTTYHKCLHSGWIPYKNEKCLKILNLYETHSAAISSCQKQLLFDDLIEVNLHATLLQISSKDEEEFVDKLLFNISRYADNVWLGAVRDGPRAQFRWLDGTSLNNFSVYQKWAYGNPTGDFMKNCVELRSRDNHNFNYNLGSSGGNRPASAGASGGGGDPAPPNPSSWWSSPSAPGGGSGGGFPSSPGADPGPNPNAFFSRDQGNWYNVPCTKHNLVVCQISQLVPEQVVQLQVVKTKKEITKLRMELDDLRRLVGELAANVVTDVRLGSKETTDIWHGPGFPDGGGYVVTGIMNWDENSCADSVSRRKFQKFVNGKWYDVY</sequence>
<dbReference type="InterPro" id="IPR016187">
    <property type="entry name" value="CTDL_fold"/>
</dbReference>
<feature type="domain" description="C-type lectin" evidence="4">
    <location>
        <begin position="82"/>
        <end position="195"/>
    </location>
</feature>
<keyword evidence="3" id="KW-1133">Transmembrane helix</keyword>
<keyword evidence="3" id="KW-0472">Membrane</keyword>
<feature type="coiled-coil region" evidence="1">
    <location>
        <begin position="299"/>
        <end position="326"/>
    </location>
</feature>
<protein>
    <submittedName>
        <fullName evidence="5">Tail fiber protein S</fullName>
    </submittedName>
</protein>
<organism evidence="5 6">
    <name type="scientific">Folsomia candida</name>
    <name type="common">Springtail</name>
    <dbReference type="NCBI Taxonomy" id="158441"/>
    <lineage>
        <taxon>Eukaryota</taxon>
        <taxon>Metazoa</taxon>
        <taxon>Ecdysozoa</taxon>
        <taxon>Arthropoda</taxon>
        <taxon>Hexapoda</taxon>
        <taxon>Collembola</taxon>
        <taxon>Entomobryomorpha</taxon>
        <taxon>Isotomoidea</taxon>
        <taxon>Isotomidae</taxon>
        <taxon>Proisotominae</taxon>
        <taxon>Folsomia</taxon>
    </lineage>
</organism>
<keyword evidence="3" id="KW-0812">Transmembrane</keyword>
<gene>
    <name evidence="5" type="ORF">Fcan01_18439</name>
</gene>
<evidence type="ECO:0000256" key="3">
    <source>
        <dbReference type="SAM" id="Phobius"/>
    </source>
</evidence>
<proteinExistence type="predicted"/>
<feature type="transmembrane region" description="Helical" evidence="3">
    <location>
        <begin position="44"/>
        <end position="63"/>
    </location>
</feature>
<feature type="region of interest" description="Disordered" evidence="2">
    <location>
        <begin position="204"/>
        <end position="264"/>
    </location>
</feature>
<comment type="caution">
    <text evidence="5">The sequence shown here is derived from an EMBL/GenBank/DDBJ whole genome shotgun (WGS) entry which is preliminary data.</text>
</comment>
<evidence type="ECO:0000313" key="5">
    <source>
        <dbReference type="EMBL" id="OXA46704.1"/>
    </source>
</evidence>
<evidence type="ECO:0000256" key="2">
    <source>
        <dbReference type="SAM" id="MobiDB-lite"/>
    </source>
</evidence>
<dbReference type="EMBL" id="LNIX01000014">
    <property type="protein sequence ID" value="OXA46704.1"/>
    <property type="molecule type" value="Genomic_DNA"/>
</dbReference>
<dbReference type="Gene3D" id="3.10.100.10">
    <property type="entry name" value="Mannose-Binding Protein A, subunit A"/>
    <property type="match status" value="1"/>
</dbReference>
<dbReference type="CDD" id="cd00037">
    <property type="entry name" value="CLECT"/>
    <property type="match status" value="1"/>
</dbReference>
<evidence type="ECO:0000259" key="4">
    <source>
        <dbReference type="PROSITE" id="PS50041"/>
    </source>
</evidence>
<dbReference type="InterPro" id="IPR016186">
    <property type="entry name" value="C-type_lectin-like/link_sf"/>
</dbReference>